<dbReference type="Proteomes" id="UP001187343">
    <property type="component" value="Unassembled WGS sequence"/>
</dbReference>
<dbReference type="EMBL" id="JAUYZG010000008">
    <property type="protein sequence ID" value="KAK2901209.1"/>
    <property type="molecule type" value="Genomic_DNA"/>
</dbReference>
<accession>A0AA88PS29</accession>
<keyword evidence="3" id="KW-1185">Reference proteome</keyword>
<proteinExistence type="predicted"/>
<feature type="chain" id="PRO_5041733460" evidence="1">
    <location>
        <begin position="16"/>
        <end position="187"/>
    </location>
</feature>
<evidence type="ECO:0000313" key="2">
    <source>
        <dbReference type="EMBL" id="KAK2901209.1"/>
    </source>
</evidence>
<organism evidence="2 3">
    <name type="scientific">Cirrhinus molitorella</name>
    <name type="common">mud carp</name>
    <dbReference type="NCBI Taxonomy" id="172907"/>
    <lineage>
        <taxon>Eukaryota</taxon>
        <taxon>Metazoa</taxon>
        <taxon>Chordata</taxon>
        <taxon>Craniata</taxon>
        <taxon>Vertebrata</taxon>
        <taxon>Euteleostomi</taxon>
        <taxon>Actinopterygii</taxon>
        <taxon>Neopterygii</taxon>
        <taxon>Teleostei</taxon>
        <taxon>Ostariophysi</taxon>
        <taxon>Cypriniformes</taxon>
        <taxon>Cyprinidae</taxon>
        <taxon>Labeoninae</taxon>
        <taxon>Labeonini</taxon>
        <taxon>Cirrhinus</taxon>
    </lineage>
</organism>
<evidence type="ECO:0000256" key="1">
    <source>
        <dbReference type="SAM" id="SignalP"/>
    </source>
</evidence>
<comment type="caution">
    <text evidence="2">The sequence shown here is derived from an EMBL/GenBank/DDBJ whole genome shotgun (WGS) entry which is preliminary data.</text>
</comment>
<dbReference type="AlphaFoldDB" id="A0AA88PS29"/>
<protein>
    <submittedName>
        <fullName evidence="2">Uncharacterized protein</fullName>
    </submittedName>
</protein>
<name>A0AA88PS29_9TELE</name>
<feature type="signal peptide" evidence="1">
    <location>
        <begin position="1"/>
        <end position="15"/>
    </location>
</feature>
<reference evidence="2" key="1">
    <citation type="submission" date="2023-08" db="EMBL/GenBank/DDBJ databases">
        <title>Chromosome-level Genome Assembly of mud carp (Cirrhinus molitorella).</title>
        <authorList>
            <person name="Liu H."/>
        </authorList>
    </citation>
    <scope>NUCLEOTIDE SEQUENCE</scope>
    <source>
        <strain evidence="2">Prfri</strain>
        <tissue evidence="2">Muscle</tissue>
    </source>
</reference>
<keyword evidence="1" id="KW-0732">Signal</keyword>
<sequence>MLLWLFILCLQLTRGQPQPDITSPGPASGIVLRDQPGLLITNCRTHTQKVYLGRRSRWVKPGQAKPFCRNFPTSPGIPSEKRRAVKSTPVVLSSVVLEDLTLVVSAPVVPEDPTLVVSALVVPEDLTPVVSALVVLEDLTLVVSAPVVPEDLTLVISAPVVLEDLTPVVYVPIQEIFSSPRNRRAHF</sequence>
<evidence type="ECO:0000313" key="3">
    <source>
        <dbReference type="Proteomes" id="UP001187343"/>
    </source>
</evidence>
<gene>
    <name evidence="2" type="ORF">Q8A67_009324</name>
</gene>